<keyword evidence="1" id="KW-1133">Transmembrane helix</keyword>
<evidence type="ECO:0000313" key="2">
    <source>
        <dbReference type="Ensembl" id="ENSCJAP00000088188.1"/>
    </source>
</evidence>
<dbReference type="Ensembl" id="ENSCJAT00000137055.1">
    <property type="protein sequence ID" value="ENSCJAP00000088188.1"/>
    <property type="gene ID" value="ENSCJAG00000070396.1"/>
</dbReference>
<feature type="transmembrane region" description="Helical" evidence="1">
    <location>
        <begin position="20"/>
        <end position="41"/>
    </location>
</feature>
<keyword evidence="1" id="KW-0472">Membrane</keyword>
<keyword evidence="3" id="KW-1185">Reference proteome</keyword>
<proteinExistence type="predicted"/>
<keyword evidence="1" id="KW-0812">Transmembrane</keyword>
<name>A0A8I3WN84_CALJA</name>
<evidence type="ECO:0000313" key="3">
    <source>
        <dbReference type="Proteomes" id="UP000008225"/>
    </source>
</evidence>
<reference evidence="2 3" key="1">
    <citation type="submission" date="2009-03" db="EMBL/GenBank/DDBJ databases">
        <authorList>
            <person name="Warren W."/>
            <person name="Ye L."/>
            <person name="Minx P."/>
            <person name="Worley K."/>
            <person name="Gibbs R."/>
            <person name="Wilson R.K."/>
        </authorList>
    </citation>
    <scope>NUCLEOTIDE SEQUENCE [LARGE SCALE GENOMIC DNA]</scope>
</reference>
<evidence type="ECO:0000256" key="1">
    <source>
        <dbReference type="SAM" id="Phobius"/>
    </source>
</evidence>
<reference evidence="2" key="2">
    <citation type="submission" date="2025-08" db="UniProtKB">
        <authorList>
            <consortium name="Ensembl"/>
        </authorList>
    </citation>
    <scope>IDENTIFICATION</scope>
</reference>
<dbReference type="Proteomes" id="UP000008225">
    <property type="component" value="Chromosome 1"/>
</dbReference>
<dbReference type="PANTHER" id="PTHR12138:SF162">
    <property type="entry name" value="CHROMOSOME UNDETERMINED SCAFFOLD_275, WHOLE GENOME SHOTGUN SEQUENCE"/>
    <property type="match status" value="1"/>
</dbReference>
<dbReference type="PANTHER" id="PTHR12138">
    <property type="entry name" value="PRIMATE-EXPANDED PROTEIN FAMILY"/>
    <property type="match status" value="1"/>
</dbReference>
<dbReference type="AlphaFoldDB" id="A0A8I3WN84"/>
<dbReference type="GeneTree" id="ENSGT01150000286943"/>
<accession>A0A8I3WN84</accession>
<protein>
    <submittedName>
        <fullName evidence="2">Uncharacterized protein</fullName>
    </submittedName>
</protein>
<sequence length="131" mass="15036">MPPPAKTQVYMDILKKSNFILFFLFFSFLRLGFAMLVRLVMNSRLQVIRPPWSPKCLDYRHEPPRPAFFFFSRQSLILSPRLECNSMILAHCNLCLPGSSDSLTSASQVAGSTGMHHHSQLIFVFLVETDR</sequence>
<organism evidence="2 3">
    <name type="scientific">Callithrix jacchus</name>
    <name type="common">White-tufted-ear marmoset</name>
    <name type="synonym">Simia Jacchus</name>
    <dbReference type="NCBI Taxonomy" id="9483"/>
    <lineage>
        <taxon>Eukaryota</taxon>
        <taxon>Metazoa</taxon>
        <taxon>Chordata</taxon>
        <taxon>Craniata</taxon>
        <taxon>Vertebrata</taxon>
        <taxon>Euteleostomi</taxon>
        <taxon>Mammalia</taxon>
        <taxon>Eutheria</taxon>
        <taxon>Euarchontoglires</taxon>
        <taxon>Primates</taxon>
        <taxon>Haplorrhini</taxon>
        <taxon>Platyrrhini</taxon>
        <taxon>Cebidae</taxon>
        <taxon>Callitrichinae</taxon>
        <taxon>Callithrix</taxon>
        <taxon>Callithrix</taxon>
    </lineage>
</organism>
<reference evidence="2" key="3">
    <citation type="submission" date="2025-09" db="UniProtKB">
        <authorList>
            <consortium name="Ensembl"/>
        </authorList>
    </citation>
    <scope>IDENTIFICATION</scope>
</reference>